<evidence type="ECO:0000313" key="1">
    <source>
        <dbReference type="EMBL" id="KAB4473326.1"/>
    </source>
</evidence>
<gene>
    <name evidence="1" type="ORF">GAN59_13200</name>
</gene>
<organism evidence="1 2">
    <name type="scientific">Bacteroides thetaiotaomicron</name>
    <dbReference type="NCBI Taxonomy" id="818"/>
    <lineage>
        <taxon>Bacteria</taxon>
        <taxon>Pseudomonadati</taxon>
        <taxon>Bacteroidota</taxon>
        <taxon>Bacteroidia</taxon>
        <taxon>Bacteroidales</taxon>
        <taxon>Bacteroidaceae</taxon>
        <taxon>Bacteroides</taxon>
    </lineage>
</organism>
<proteinExistence type="predicted"/>
<accession>A0A6I0SAZ7</accession>
<comment type="caution">
    <text evidence="1">The sequence shown here is derived from an EMBL/GenBank/DDBJ whole genome shotgun (WGS) entry which is preliminary data.</text>
</comment>
<dbReference type="RefSeq" id="WP_259000969.1">
    <property type="nucleotide sequence ID" value="NZ_CAXTFL010000037.1"/>
</dbReference>
<evidence type="ECO:0000313" key="2">
    <source>
        <dbReference type="Proteomes" id="UP000488521"/>
    </source>
</evidence>
<dbReference type="Proteomes" id="UP000488521">
    <property type="component" value="Unassembled WGS sequence"/>
</dbReference>
<dbReference type="AlphaFoldDB" id="A0A6I0SAZ7"/>
<reference evidence="1 2" key="1">
    <citation type="journal article" date="2019" name="Nat. Med.">
        <title>A library of human gut bacterial isolates paired with longitudinal multiomics data enables mechanistic microbiome research.</title>
        <authorList>
            <person name="Poyet M."/>
            <person name="Groussin M."/>
            <person name="Gibbons S.M."/>
            <person name="Avila-Pacheco J."/>
            <person name="Jiang X."/>
            <person name="Kearney S.M."/>
            <person name="Perrotta A.R."/>
            <person name="Berdy B."/>
            <person name="Zhao S."/>
            <person name="Lieberman T.D."/>
            <person name="Swanson P.K."/>
            <person name="Smith M."/>
            <person name="Roesemann S."/>
            <person name="Alexander J.E."/>
            <person name="Rich S.A."/>
            <person name="Livny J."/>
            <person name="Vlamakis H."/>
            <person name="Clish C."/>
            <person name="Bullock K."/>
            <person name="Deik A."/>
            <person name="Scott J."/>
            <person name="Pierce K.A."/>
            <person name="Xavier R.J."/>
            <person name="Alm E.J."/>
        </authorList>
    </citation>
    <scope>NUCLEOTIDE SEQUENCE [LARGE SCALE GENOMIC DNA]</scope>
    <source>
        <strain evidence="1 2">BIOML-A156</strain>
    </source>
</reference>
<dbReference type="EMBL" id="WCRS01000008">
    <property type="protein sequence ID" value="KAB4473326.1"/>
    <property type="molecule type" value="Genomic_DNA"/>
</dbReference>
<name>A0A6I0SAZ7_BACT4</name>
<sequence>MNTKRTYKIPEHSRYITVEATEEGITTIFEPDDTGAFICEITEELEYIPSKNELSIFWGNSNSGIAIIGKLKDIQFNEDGCVFEANTGLWYDHAIRFRNSEQYDKILESNAL</sequence>
<protein>
    <submittedName>
        <fullName evidence="1">Uncharacterized protein</fullName>
    </submittedName>
</protein>